<reference evidence="2 3" key="1">
    <citation type="journal article" date="2021" name="bioRxiv">
        <title>The Gossypium anomalum genome as a resource for cotton improvement and evolutionary analysis of hybrid incompatibility.</title>
        <authorList>
            <person name="Grover C.E."/>
            <person name="Yuan D."/>
            <person name="Arick M.A."/>
            <person name="Miller E.R."/>
            <person name="Hu G."/>
            <person name="Peterson D.G."/>
            <person name="Wendel J.F."/>
            <person name="Udall J.A."/>
        </authorList>
    </citation>
    <scope>NUCLEOTIDE SEQUENCE [LARGE SCALE GENOMIC DNA]</scope>
    <source>
        <strain evidence="2">JFW-Udall</strain>
        <tissue evidence="2">Leaf</tissue>
    </source>
</reference>
<sequence length="300" mass="33003">MAQGDSNFQQDMAKEEEEQRLEYLEFVQVAAVHAALCFTNLYLYAKERSGPLKPSVETVEGTVKSVVGPVYDKYHDVPVEFLKFVDSKVGESVTKLDRRVPPVIKQVSTEAISAAQKAPEVARGVASEVHRAGVVNTASGLAKSVYTKYEPTAKELYAKYEPKAEQCAVSAWRKLNKLPLFPQVASVVVPTAAYCSDKYNETVVSSAEKGYKVASYLPLVPTEKIAKVFGEQTTEMEPLSYYDVYGMSELRSNKLIHGECNIKARGRDFMEQGAELGAIARDGDELVMSWVAVHASVTGL</sequence>
<protein>
    <recommendedName>
        <fullName evidence="4">REF/SRPP-like protein</fullName>
    </recommendedName>
</protein>
<dbReference type="InterPro" id="IPR008802">
    <property type="entry name" value="REF"/>
</dbReference>
<evidence type="ECO:0000256" key="1">
    <source>
        <dbReference type="ARBA" id="ARBA00009737"/>
    </source>
</evidence>
<gene>
    <name evidence="2" type="ORF">CXB51_029070</name>
</gene>
<accession>A0A8J6CLD4</accession>
<name>A0A8J6CLD4_9ROSI</name>
<evidence type="ECO:0000313" key="3">
    <source>
        <dbReference type="Proteomes" id="UP000701853"/>
    </source>
</evidence>
<evidence type="ECO:0000313" key="2">
    <source>
        <dbReference type="EMBL" id="KAG8479242.1"/>
    </source>
</evidence>
<dbReference type="Pfam" id="PF05755">
    <property type="entry name" value="REF"/>
    <property type="match status" value="1"/>
</dbReference>
<evidence type="ECO:0008006" key="4">
    <source>
        <dbReference type="Google" id="ProtNLM"/>
    </source>
</evidence>
<comment type="caution">
    <text evidence="2">The sequence shown here is derived from an EMBL/GenBank/DDBJ whole genome shotgun (WGS) entry which is preliminary data.</text>
</comment>
<proteinExistence type="inferred from homology"/>
<organism evidence="2 3">
    <name type="scientific">Gossypium anomalum</name>
    <dbReference type="NCBI Taxonomy" id="47600"/>
    <lineage>
        <taxon>Eukaryota</taxon>
        <taxon>Viridiplantae</taxon>
        <taxon>Streptophyta</taxon>
        <taxon>Embryophyta</taxon>
        <taxon>Tracheophyta</taxon>
        <taxon>Spermatophyta</taxon>
        <taxon>Magnoliopsida</taxon>
        <taxon>eudicotyledons</taxon>
        <taxon>Gunneridae</taxon>
        <taxon>Pentapetalae</taxon>
        <taxon>rosids</taxon>
        <taxon>malvids</taxon>
        <taxon>Malvales</taxon>
        <taxon>Malvaceae</taxon>
        <taxon>Malvoideae</taxon>
        <taxon>Gossypium</taxon>
    </lineage>
</organism>
<dbReference type="PANTHER" id="PTHR33732">
    <property type="entry name" value="REF/SRPP-LIKE PROTEIN OS05G0151300/LOC_OS05G05940"/>
    <property type="match status" value="1"/>
</dbReference>
<dbReference type="AlphaFoldDB" id="A0A8J6CLD4"/>
<keyword evidence="3" id="KW-1185">Reference proteome</keyword>
<dbReference type="OrthoDB" id="1905464at2759"/>
<dbReference type="PANTHER" id="PTHR33732:SF9">
    <property type="entry name" value="REF_SRPP-LIKE PROTEIN OS05G0151300_LOC_OS05G05940"/>
    <property type="match status" value="1"/>
</dbReference>
<dbReference type="Proteomes" id="UP000701853">
    <property type="component" value="Chromosome 11"/>
</dbReference>
<dbReference type="EMBL" id="JAHUZN010000011">
    <property type="protein sequence ID" value="KAG8479242.1"/>
    <property type="molecule type" value="Genomic_DNA"/>
</dbReference>
<comment type="similarity">
    <text evidence="1">Belongs to the REF/SRPP family.</text>
</comment>